<accession>A0A3D9ZND9</accession>
<organism evidence="1 2">
    <name type="scientific">Asanoa ferruginea</name>
    <dbReference type="NCBI Taxonomy" id="53367"/>
    <lineage>
        <taxon>Bacteria</taxon>
        <taxon>Bacillati</taxon>
        <taxon>Actinomycetota</taxon>
        <taxon>Actinomycetes</taxon>
        <taxon>Micromonosporales</taxon>
        <taxon>Micromonosporaceae</taxon>
        <taxon>Asanoa</taxon>
    </lineage>
</organism>
<evidence type="ECO:0000313" key="2">
    <source>
        <dbReference type="Proteomes" id="UP000256913"/>
    </source>
</evidence>
<comment type="caution">
    <text evidence="1">The sequence shown here is derived from an EMBL/GenBank/DDBJ whole genome shotgun (WGS) entry which is preliminary data.</text>
</comment>
<keyword evidence="2" id="KW-1185">Reference proteome</keyword>
<dbReference type="OrthoDB" id="3627085at2"/>
<dbReference type="Proteomes" id="UP000256913">
    <property type="component" value="Unassembled WGS sequence"/>
</dbReference>
<dbReference type="RefSeq" id="WP_116069674.1">
    <property type="nucleotide sequence ID" value="NZ_BONB01000047.1"/>
</dbReference>
<evidence type="ECO:0000313" key="1">
    <source>
        <dbReference type="EMBL" id="REF98379.1"/>
    </source>
</evidence>
<dbReference type="EMBL" id="QUMQ01000001">
    <property type="protein sequence ID" value="REF98379.1"/>
    <property type="molecule type" value="Genomic_DNA"/>
</dbReference>
<dbReference type="AlphaFoldDB" id="A0A3D9ZND9"/>
<proteinExistence type="predicted"/>
<gene>
    <name evidence="1" type="ORF">DFJ67_4396</name>
</gene>
<reference evidence="1 2" key="1">
    <citation type="submission" date="2018-08" db="EMBL/GenBank/DDBJ databases">
        <title>Sequencing the genomes of 1000 actinobacteria strains.</title>
        <authorList>
            <person name="Klenk H.-P."/>
        </authorList>
    </citation>
    <scope>NUCLEOTIDE SEQUENCE [LARGE SCALE GENOMIC DNA]</scope>
    <source>
        <strain evidence="1 2">DSM 44099</strain>
    </source>
</reference>
<name>A0A3D9ZND9_9ACTN</name>
<evidence type="ECO:0008006" key="3">
    <source>
        <dbReference type="Google" id="ProtNLM"/>
    </source>
</evidence>
<protein>
    <recommendedName>
        <fullName evidence="3">Excreted virulence factor EspC (Type VII ESX diderm)</fullName>
    </recommendedName>
</protein>
<sequence>MQVDPGGIAAAADTMGSAAARFADQLSAFQARVAGIGPVFGEDETGSILGIAYDEASSFVLEVLTEALEEIGFASGDLSAMAQAHETNEAGNADLFSGILGRLGG</sequence>